<accession>A0A3P3XMT3</accession>
<sequence length="314" mass="35245">MVSPVSHKTAFFLGKGGVGKTTLSASFALTLARSGQKVLVASLDPAHNLGDALGSALKNEPLTVEPNLDAMEIDLETWINTYLEESRSQLKSTYSYNVTLNLDSLFKILKYSPGTEEYAVLWAIEDIHCRLSPLYDIVVLDTPPTALSLRFLSMPTISGLWVKELSKLRETILEKRSTLVRLNPESPVKESCLDKDDDKVYGKLSTIRQRLSMLEHLFQKESFINVIVNPDELSVTEALRIKDELDRLEIPISTICLNKKGVLNNEWHIHQSLAAIPMFSFDFESSGIRTRDQLIQLGTQHLVDTFLDKRSIPA</sequence>
<dbReference type="InterPro" id="IPR027417">
    <property type="entry name" value="P-loop_NTPase"/>
</dbReference>
<dbReference type="GO" id="GO:0005524">
    <property type="term" value="F:ATP binding"/>
    <property type="evidence" value="ECO:0007669"/>
    <property type="project" value="InterPro"/>
</dbReference>
<evidence type="ECO:0000256" key="1">
    <source>
        <dbReference type="ARBA" id="ARBA00011040"/>
    </source>
</evidence>
<feature type="domain" description="ArsA/GET3 Anion-transporting ATPase-like" evidence="4">
    <location>
        <begin position="8"/>
        <end position="265"/>
    </location>
</feature>
<dbReference type="SUPFAM" id="SSF52540">
    <property type="entry name" value="P-loop containing nucleoside triphosphate hydrolases"/>
    <property type="match status" value="1"/>
</dbReference>
<dbReference type="CDD" id="cd02035">
    <property type="entry name" value="ArsA"/>
    <property type="match status" value="1"/>
</dbReference>
<evidence type="ECO:0000256" key="3">
    <source>
        <dbReference type="ARBA" id="ARBA00066752"/>
    </source>
</evidence>
<proteinExistence type="inferred from homology"/>
<comment type="similarity">
    <text evidence="1">Belongs to the arsA ATPase family.</text>
</comment>
<organism evidence="5">
    <name type="scientific">uncultured spirochete</name>
    <dbReference type="NCBI Taxonomy" id="156406"/>
    <lineage>
        <taxon>Bacteria</taxon>
        <taxon>Pseudomonadati</taxon>
        <taxon>Spirochaetota</taxon>
        <taxon>Spirochaetia</taxon>
        <taxon>Spirochaetales</taxon>
        <taxon>environmental samples</taxon>
    </lineage>
</organism>
<dbReference type="Pfam" id="PF02374">
    <property type="entry name" value="ArsA_ATPase"/>
    <property type="match status" value="1"/>
</dbReference>
<dbReference type="Gene3D" id="3.40.50.300">
    <property type="entry name" value="P-loop containing nucleotide triphosphate hydrolases"/>
    <property type="match status" value="1"/>
</dbReference>
<keyword evidence="5" id="KW-0378">Hydrolase</keyword>
<reference evidence="5" key="1">
    <citation type="submission" date="2017-02" db="EMBL/GenBank/DDBJ databases">
        <authorList>
            <person name="Regsiter A."/>
            <person name="William W."/>
        </authorList>
    </citation>
    <scope>NUCLEOTIDE SEQUENCE</scope>
    <source>
        <strain evidence="5">BdmA 4</strain>
    </source>
</reference>
<dbReference type="PANTHER" id="PTHR10803">
    <property type="entry name" value="ARSENICAL PUMP-DRIVING ATPASE ARSENITE-TRANSLOCATING ATPASE"/>
    <property type="match status" value="1"/>
</dbReference>
<dbReference type="GO" id="GO:0015446">
    <property type="term" value="F:ATPase-coupled arsenite transmembrane transporter activity"/>
    <property type="evidence" value="ECO:0007669"/>
    <property type="project" value="UniProtKB-EC"/>
</dbReference>
<dbReference type="PANTHER" id="PTHR10803:SF3">
    <property type="entry name" value="ATPASE GET3"/>
    <property type="match status" value="1"/>
</dbReference>
<dbReference type="EMBL" id="FWDO01000004">
    <property type="protein sequence ID" value="SLM17601.1"/>
    <property type="molecule type" value="Genomic_DNA"/>
</dbReference>
<dbReference type="InterPro" id="IPR025723">
    <property type="entry name" value="ArsA/GET3_ATPase-like"/>
</dbReference>
<evidence type="ECO:0000259" key="4">
    <source>
        <dbReference type="Pfam" id="PF02374"/>
    </source>
</evidence>
<comment type="catalytic activity">
    <reaction evidence="2">
        <text>arsenite(in) + ATP + H2O = arsenite(out) + ADP + phosphate + H(+)</text>
        <dbReference type="Rhea" id="RHEA:11348"/>
        <dbReference type="ChEBI" id="CHEBI:15377"/>
        <dbReference type="ChEBI" id="CHEBI:15378"/>
        <dbReference type="ChEBI" id="CHEBI:29242"/>
        <dbReference type="ChEBI" id="CHEBI:30616"/>
        <dbReference type="ChEBI" id="CHEBI:43474"/>
        <dbReference type="ChEBI" id="CHEBI:456216"/>
        <dbReference type="EC" id="7.3.2.7"/>
    </reaction>
</comment>
<name>A0A3P3XMT3_9SPIR</name>
<evidence type="ECO:0000256" key="2">
    <source>
        <dbReference type="ARBA" id="ARBA00052296"/>
    </source>
</evidence>
<evidence type="ECO:0000313" key="5">
    <source>
        <dbReference type="EMBL" id="SLM17601.1"/>
    </source>
</evidence>
<dbReference type="AlphaFoldDB" id="A0A3P3XMT3"/>
<dbReference type="GO" id="GO:0016887">
    <property type="term" value="F:ATP hydrolysis activity"/>
    <property type="evidence" value="ECO:0007669"/>
    <property type="project" value="InterPro"/>
</dbReference>
<dbReference type="InterPro" id="IPR016300">
    <property type="entry name" value="ATPase_ArsA/GET3"/>
</dbReference>
<dbReference type="NCBIfam" id="TIGR00345">
    <property type="entry name" value="GET3_arsA_TRC40"/>
    <property type="match status" value="1"/>
</dbReference>
<dbReference type="EC" id="7.3.2.7" evidence="3"/>
<gene>
    <name evidence="5" type="ORF">SPIRO4BDMA_40170</name>
</gene>
<protein>
    <recommendedName>
        <fullName evidence="3">arsenite-transporting ATPase</fullName>
        <ecNumber evidence="3">7.3.2.7</ecNumber>
    </recommendedName>
</protein>